<evidence type="ECO:0000256" key="1">
    <source>
        <dbReference type="SAM" id="MobiDB-lite"/>
    </source>
</evidence>
<dbReference type="EMBL" id="CP015852">
    <property type="protein sequence ID" value="ANI00803.1"/>
    <property type="molecule type" value="Genomic_DNA"/>
</dbReference>
<proteinExistence type="predicted"/>
<dbReference type="GeneID" id="93491958"/>
<gene>
    <name evidence="2" type="ORF">A8L59_26425</name>
</gene>
<feature type="compositionally biased region" description="Low complexity" evidence="1">
    <location>
        <begin position="778"/>
        <end position="797"/>
    </location>
</feature>
<sequence length="1513" mass="168963">MTEHTNNIRVPIQVKNNLVLQQISQGPTIDEVAAHMLRVALKKQFADQTLDPDHTLIGTPRWQWADGKVRALPIVFESLTQALVRQFFTDTDANYLEGEHFLTVDPQASPVVHLDISIEAIATLLNDYNPLLFVAYRERQLAFWNSTVHKVPRWQELSDALRKSLDVRTVNGWDADQCHVARAVSHFPDKQQRDGRQPALATIRVHLIDIDTVDAKDQTRHLVVGGVAVLTGRYRERDLVMMYTVDSGYESFESLDALGASLPGRLEERLDGRDMKWRLFEPEGNFFDHMAWALIASQLEAIAELTRESIASATNADSLPPALPPSSNNEKDTLEALDEAMPEWLAGASAADVDHYSRSVNALGKLYKHVDKKLFHLPAIDTFAQQRMRDAIIADQPTAAGLPLDSLEITITNSFESGGLTLPNPLDSYSENLGDFALQNSPPYMATLRFNPPQPLPAWLDSAYLTEMAKKVDIGQAYPQLLKDKLINDSEQASLQKHFYLRQLHALLPLIALECKIRGIGGIDERGYAYVREWLKPTPGHLQPVVIRPLTFLRAGDTEGDTVANMFLIGPRQADSGPCLLYRPLLDQPLLQFPSPQNLVYALHQPGELRDSVLAWLPDSATSFKYAQYTFPVGLPSPWTGAQLLSEPWTGTDWTGPVQLSSKELHGDVFGILFKTHAQTMAELADRQSQSNAERRWTLLRDSGWALFNVAANFLSGPAGAAVWIWQSISEVEQALQARQRGDKLAEWDAFGDMLLSLGLLLAHRAAVSRRSGRRRTPAPVESAVPTTVPAAAQPAAPRVTRIPTTLTGELPTSHCSSLEARGSVPRRSADALLAYLLKASVTPLDLTDTTLEKIEYGTGHLYRRGDRLYAQVGERWYGVVENDEQQIQIEFPGSPPEPGPLLAHDTQGQWVVDTRLRLRGGAGGQSLQSQLRAQRWVKEQQRKQLEATLNAFKRQESIGNEALRTAQAQIMNTTGVAHEEATRRYLAQVEKLITDYQQALKNLQEWRLKGGSVGYFYDLLNMTTHLQKNLNLWFTLQRNTYATLNQKLSGNSVIEAEAGLQAHIATVKQTLALSQDMVARLQLARTSLEDLEATGSAGISAAKRLRDMLPAFTEWDLKANEIGMSHELCLRGGASTGGAQRDAVGRLIIEAATATHQHAAQLKRSDSSEPVAGRIDTLSRLLDVYADTDQRFKELPDEYPGKIEPAEVNRVRRLIGDFRQVAQEQLSLLLPETPEPAPVKPVTPKPAIAGPSRPALKVTKSRPRDPAPAKPSTATEPAFHDILPARPRPAAEPLPDDTDTIANGLTLNENVQGFIDQTRKDAFRPNRIPADMQDLFDQQAQRLEQSATAVRQALVRMRESGSTRFPVGNLPAELQSAAERLRAEGISVRAALLKERQPRQAYVQWLLDNHQVRIEKNPQGRIRTKKRRDYFQEYRILDTTHRDQPLWLAHFHYDSMQAPLEAFTAAHLKIADVHLQQFSTERQQALTELAPIDYVLRRISDPALFFKLEARR</sequence>
<evidence type="ECO:0000313" key="3">
    <source>
        <dbReference type="Proteomes" id="UP000078142"/>
    </source>
</evidence>
<reference evidence="2 3" key="1">
    <citation type="submission" date="2016-05" db="EMBL/GenBank/DDBJ databases">
        <authorList>
            <person name="Wang S."/>
            <person name="Zhu B."/>
        </authorList>
    </citation>
    <scope>NUCLEOTIDE SEQUENCE [LARGE SCALE GENOMIC DNA]</scope>
    <source>
        <strain evidence="2 3">CRS05-R5</strain>
    </source>
</reference>
<dbReference type="RefSeq" id="WP_064589869.1">
    <property type="nucleotide sequence ID" value="NZ_CP015852.1"/>
</dbReference>
<protein>
    <submittedName>
        <fullName evidence="2">Uncharacterized protein</fullName>
    </submittedName>
</protein>
<name>A0AAC9C095_9PSED</name>
<feature type="region of interest" description="Disordered" evidence="1">
    <location>
        <begin position="772"/>
        <end position="797"/>
    </location>
</feature>
<feature type="region of interest" description="Disordered" evidence="1">
    <location>
        <begin position="1233"/>
        <end position="1296"/>
    </location>
</feature>
<accession>A0AAC9C095</accession>
<evidence type="ECO:0000313" key="2">
    <source>
        <dbReference type="EMBL" id="ANI00803.1"/>
    </source>
</evidence>
<dbReference type="Proteomes" id="UP000078142">
    <property type="component" value="Chromosome"/>
</dbReference>
<organism evidence="2 3">
    <name type="scientific">Pseudomonas koreensis</name>
    <dbReference type="NCBI Taxonomy" id="198620"/>
    <lineage>
        <taxon>Bacteria</taxon>
        <taxon>Pseudomonadati</taxon>
        <taxon>Pseudomonadota</taxon>
        <taxon>Gammaproteobacteria</taxon>
        <taxon>Pseudomonadales</taxon>
        <taxon>Pseudomonadaceae</taxon>
        <taxon>Pseudomonas</taxon>
    </lineage>
</organism>
<feature type="compositionally biased region" description="Pro residues" evidence="1">
    <location>
        <begin position="1234"/>
        <end position="1245"/>
    </location>
</feature>